<keyword evidence="1" id="KW-1133">Transmembrane helix</keyword>
<proteinExistence type="predicted"/>
<dbReference type="Gramene" id="FCD_00024745-RA">
    <property type="protein sequence ID" value="FCD_00024745-RA:cds"/>
    <property type="gene ID" value="FCD_00024745"/>
</dbReference>
<gene>
    <name evidence="2" type="ORF">TIFTF001_036764</name>
</gene>
<dbReference type="Proteomes" id="UP001187192">
    <property type="component" value="Unassembled WGS sequence"/>
</dbReference>
<dbReference type="AlphaFoldDB" id="A0AA88JBG4"/>
<evidence type="ECO:0000313" key="3">
    <source>
        <dbReference type="Proteomes" id="UP001187192"/>
    </source>
</evidence>
<protein>
    <recommendedName>
        <fullName evidence="4">Cytochrome P450</fullName>
    </recommendedName>
</protein>
<evidence type="ECO:0000256" key="1">
    <source>
        <dbReference type="SAM" id="Phobius"/>
    </source>
</evidence>
<keyword evidence="3" id="KW-1185">Reference proteome</keyword>
<dbReference type="EMBL" id="BTGU01000489">
    <property type="protein sequence ID" value="GMN67700.1"/>
    <property type="molecule type" value="Genomic_DNA"/>
</dbReference>
<evidence type="ECO:0000313" key="2">
    <source>
        <dbReference type="EMBL" id="GMN67700.1"/>
    </source>
</evidence>
<reference evidence="2" key="1">
    <citation type="submission" date="2023-07" db="EMBL/GenBank/DDBJ databases">
        <title>draft genome sequence of fig (Ficus carica).</title>
        <authorList>
            <person name="Takahashi T."/>
            <person name="Nishimura K."/>
        </authorList>
    </citation>
    <scope>NUCLEOTIDE SEQUENCE</scope>
</reference>
<sequence>MEVSILKLCSFVLEIVITTLAWRVVNWVWVRPRKMEKWLRNQGLKGNSYRFLFGDLKDNSSVTKEARSKPINLSANIATRVVPFHLHTVNTYGTKFFPHI</sequence>
<name>A0AA88JBG4_FICCA</name>
<keyword evidence="1" id="KW-0472">Membrane</keyword>
<feature type="transmembrane region" description="Helical" evidence="1">
    <location>
        <begin position="12"/>
        <end position="30"/>
    </location>
</feature>
<evidence type="ECO:0008006" key="4">
    <source>
        <dbReference type="Google" id="ProtNLM"/>
    </source>
</evidence>
<organism evidence="2 3">
    <name type="scientific">Ficus carica</name>
    <name type="common">Common fig</name>
    <dbReference type="NCBI Taxonomy" id="3494"/>
    <lineage>
        <taxon>Eukaryota</taxon>
        <taxon>Viridiplantae</taxon>
        <taxon>Streptophyta</taxon>
        <taxon>Embryophyta</taxon>
        <taxon>Tracheophyta</taxon>
        <taxon>Spermatophyta</taxon>
        <taxon>Magnoliopsida</taxon>
        <taxon>eudicotyledons</taxon>
        <taxon>Gunneridae</taxon>
        <taxon>Pentapetalae</taxon>
        <taxon>rosids</taxon>
        <taxon>fabids</taxon>
        <taxon>Rosales</taxon>
        <taxon>Moraceae</taxon>
        <taxon>Ficeae</taxon>
        <taxon>Ficus</taxon>
    </lineage>
</organism>
<accession>A0AA88JBG4</accession>
<keyword evidence="1" id="KW-0812">Transmembrane</keyword>
<comment type="caution">
    <text evidence="2">The sequence shown here is derived from an EMBL/GenBank/DDBJ whole genome shotgun (WGS) entry which is preliminary data.</text>
</comment>